<evidence type="ECO:0000313" key="2">
    <source>
        <dbReference type="EMBL" id="OGY17838.1"/>
    </source>
</evidence>
<evidence type="ECO:0000259" key="1">
    <source>
        <dbReference type="SMART" id="SM00881"/>
    </source>
</evidence>
<name>A0A1G1VR02_9BACT</name>
<protein>
    <submittedName>
        <fullName evidence="2">CoA-binding protein</fullName>
    </submittedName>
</protein>
<evidence type="ECO:0000313" key="3">
    <source>
        <dbReference type="Proteomes" id="UP000179233"/>
    </source>
</evidence>
<comment type="caution">
    <text evidence="2">The sequence shown here is derived from an EMBL/GenBank/DDBJ whole genome shotgun (WGS) entry which is preliminary data.</text>
</comment>
<dbReference type="Proteomes" id="UP000179233">
    <property type="component" value="Unassembled WGS sequence"/>
</dbReference>
<dbReference type="InterPro" id="IPR036291">
    <property type="entry name" value="NAD(P)-bd_dom_sf"/>
</dbReference>
<dbReference type="PANTHER" id="PTHR33303:SF2">
    <property type="entry name" value="COA-BINDING DOMAIN-CONTAINING PROTEIN"/>
    <property type="match status" value="1"/>
</dbReference>
<proteinExistence type="predicted"/>
<dbReference type="Gene3D" id="3.40.50.720">
    <property type="entry name" value="NAD(P)-binding Rossmann-like Domain"/>
    <property type="match status" value="1"/>
</dbReference>
<accession>A0A1G1VR02</accession>
<dbReference type="AlphaFoldDB" id="A0A1G1VR02"/>
<dbReference type="Pfam" id="PF13380">
    <property type="entry name" value="CoA_binding_2"/>
    <property type="match status" value="1"/>
</dbReference>
<dbReference type="SMART" id="SM00881">
    <property type="entry name" value="CoA_binding"/>
    <property type="match status" value="1"/>
</dbReference>
<reference evidence="2 3" key="1">
    <citation type="journal article" date="2016" name="Nat. Commun.">
        <title>Thousands of microbial genomes shed light on interconnected biogeochemical processes in an aquifer system.</title>
        <authorList>
            <person name="Anantharaman K."/>
            <person name="Brown C.T."/>
            <person name="Hug L.A."/>
            <person name="Sharon I."/>
            <person name="Castelle C.J."/>
            <person name="Probst A.J."/>
            <person name="Thomas B.C."/>
            <person name="Singh A."/>
            <person name="Wilkins M.J."/>
            <person name="Karaoz U."/>
            <person name="Brodie E.L."/>
            <person name="Williams K.H."/>
            <person name="Hubbard S.S."/>
            <person name="Banfield J.F."/>
        </authorList>
    </citation>
    <scope>NUCLEOTIDE SEQUENCE [LARGE SCALE GENOMIC DNA]</scope>
</reference>
<feature type="domain" description="CoA-binding" evidence="1">
    <location>
        <begin position="9"/>
        <end position="101"/>
    </location>
</feature>
<organism evidence="2 3">
    <name type="scientific">Candidatus Chisholmbacteria bacterium RIFCSPHIGHO2_01_FULL_52_32</name>
    <dbReference type="NCBI Taxonomy" id="1797591"/>
    <lineage>
        <taxon>Bacteria</taxon>
        <taxon>Candidatus Chisholmiibacteriota</taxon>
    </lineage>
</organism>
<gene>
    <name evidence="2" type="ORF">A2786_00750</name>
</gene>
<sequence length="137" mass="15727">MPMSIAKILRTARIIAVVGLSDKPERYSFIVAAYLQRVGYTIYPVNPMISETLGEKSFPDLLSLPEKPDVVDVFRRSEFVPEIVEQAIRIKAPVIWMQEGVIHEEAAKRARKAGITVVMDRCMMKEHKRYFLAHPRK</sequence>
<dbReference type="PANTHER" id="PTHR33303">
    <property type="entry name" value="CYTOPLASMIC PROTEIN-RELATED"/>
    <property type="match status" value="1"/>
</dbReference>
<dbReference type="SUPFAM" id="SSF51735">
    <property type="entry name" value="NAD(P)-binding Rossmann-fold domains"/>
    <property type="match status" value="1"/>
</dbReference>
<dbReference type="InterPro" id="IPR003781">
    <property type="entry name" value="CoA-bd"/>
</dbReference>
<dbReference type="EMBL" id="MHCJ01000006">
    <property type="protein sequence ID" value="OGY17838.1"/>
    <property type="molecule type" value="Genomic_DNA"/>
</dbReference>